<dbReference type="GO" id="GO:0007169">
    <property type="term" value="P:cell surface receptor protein tyrosine kinase signaling pathway"/>
    <property type="evidence" value="ECO:0007669"/>
    <property type="project" value="TreeGrafter"/>
</dbReference>
<dbReference type="Gene3D" id="1.10.510.10">
    <property type="entry name" value="Transferase(Phosphotransferase) domain 1"/>
    <property type="match status" value="1"/>
</dbReference>
<dbReference type="GO" id="GO:0005524">
    <property type="term" value="F:ATP binding"/>
    <property type="evidence" value="ECO:0007669"/>
    <property type="project" value="InterPro"/>
</dbReference>
<dbReference type="OrthoDB" id="28230at2759"/>
<dbReference type="GO" id="GO:0007399">
    <property type="term" value="P:nervous system development"/>
    <property type="evidence" value="ECO:0007669"/>
    <property type="project" value="TreeGrafter"/>
</dbReference>
<dbReference type="PANTHER" id="PTHR24416:SF564">
    <property type="entry name" value="MACROPHAGE-STIMULATING PROTEIN RECEPTOR"/>
    <property type="match status" value="1"/>
</dbReference>
<dbReference type="Proteomes" id="UP000278807">
    <property type="component" value="Unassembled WGS sequence"/>
</dbReference>
<dbReference type="InterPro" id="IPR011009">
    <property type="entry name" value="Kinase-like_dom_sf"/>
</dbReference>
<keyword evidence="3" id="KW-1185">Reference proteome</keyword>
<evidence type="ECO:0000313" key="3">
    <source>
        <dbReference type="Proteomes" id="UP000278807"/>
    </source>
</evidence>
<evidence type="ECO:0000259" key="1">
    <source>
        <dbReference type="PROSITE" id="PS50011"/>
    </source>
</evidence>
<gene>
    <name evidence="2" type="ORF">HNAJ_LOCUS5443</name>
</gene>
<dbReference type="PROSITE" id="PS50011">
    <property type="entry name" value="PROTEIN_KINASE_DOM"/>
    <property type="match status" value="1"/>
</dbReference>
<evidence type="ECO:0000313" key="4">
    <source>
        <dbReference type="WBParaSite" id="HNAJ_0000544501-mRNA-1"/>
    </source>
</evidence>
<sequence length="102" mass="12255">MEPDHIFDIRSDVWSFGVLMFEVFTYGAKPYAEINTKDIPQRVKNGCRLPNPRNLGFDCEYQMYDIMKSCWFIDTTDRPTFRELWFNFDDNIPKNTEYADFD</sequence>
<dbReference type="STRING" id="102285.A0A0R3TEF6"/>
<protein>
    <submittedName>
        <fullName evidence="4">Protein kinase domain-containing protein</fullName>
    </submittedName>
</protein>
<dbReference type="InterPro" id="IPR001245">
    <property type="entry name" value="Ser-Thr/Tyr_kinase_cat_dom"/>
</dbReference>
<evidence type="ECO:0000313" key="2">
    <source>
        <dbReference type="EMBL" id="VDO01303.1"/>
    </source>
</evidence>
<reference evidence="2 3" key="2">
    <citation type="submission" date="2018-11" db="EMBL/GenBank/DDBJ databases">
        <authorList>
            <consortium name="Pathogen Informatics"/>
        </authorList>
    </citation>
    <scope>NUCLEOTIDE SEQUENCE [LARGE SCALE GENOMIC DNA]</scope>
</reference>
<dbReference type="GO" id="GO:0004714">
    <property type="term" value="F:transmembrane receptor protein tyrosine kinase activity"/>
    <property type="evidence" value="ECO:0007669"/>
    <property type="project" value="TreeGrafter"/>
</dbReference>
<organism evidence="4">
    <name type="scientific">Rodentolepis nana</name>
    <name type="common">Dwarf tapeworm</name>
    <name type="synonym">Hymenolepis nana</name>
    <dbReference type="NCBI Taxonomy" id="102285"/>
    <lineage>
        <taxon>Eukaryota</taxon>
        <taxon>Metazoa</taxon>
        <taxon>Spiralia</taxon>
        <taxon>Lophotrochozoa</taxon>
        <taxon>Platyhelminthes</taxon>
        <taxon>Cestoda</taxon>
        <taxon>Eucestoda</taxon>
        <taxon>Cyclophyllidea</taxon>
        <taxon>Hymenolepididae</taxon>
        <taxon>Rodentolepis</taxon>
    </lineage>
</organism>
<dbReference type="GO" id="GO:0005886">
    <property type="term" value="C:plasma membrane"/>
    <property type="evidence" value="ECO:0007669"/>
    <property type="project" value="TreeGrafter"/>
</dbReference>
<dbReference type="AlphaFoldDB" id="A0A0R3TEF6"/>
<dbReference type="InterPro" id="IPR050122">
    <property type="entry name" value="RTK"/>
</dbReference>
<dbReference type="WBParaSite" id="HNAJ_0000544501-mRNA-1">
    <property type="protein sequence ID" value="HNAJ_0000544501-mRNA-1"/>
    <property type="gene ID" value="HNAJ_0000544501"/>
</dbReference>
<dbReference type="Pfam" id="PF07714">
    <property type="entry name" value="PK_Tyr_Ser-Thr"/>
    <property type="match status" value="1"/>
</dbReference>
<dbReference type="GO" id="GO:0006909">
    <property type="term" value="P:phagocytosis"/>
    <property type="evidence" value="ECO:0007669"/>
    <property type="project" value="TreeGrafter"/>
</dbReference>
<dbReference type="PANTHER" id="PTHR24416">
    <property type="entry name" value="TYROSINE-PROTEIN KINASE RECEPTOR"/>
    <property type="match status" value="1"/>
</dbReference>
<name>A0A0R3TEF6_RODNA</name>
<reference evidence="4" key="1">
    <citation type="submission" date="2017-02" db="UniProtKB">
        <authorList>
            <consortium name="WormBaseParasite"/>
        </authorList>
    </citation>
    <scope>IDENTIFICATION</scope>
</reference>
<dbReference type="InterPro" id="IPR000719">
    <property type="entry name" value="Prot_kinase_dom"/>
</dbReference>
<dbReference type="GO" id="GO:0016477">
    <property type="term" value="P:cell migration"/>
    <property type="evidence" value="ECO:0007669"/>
    <property type="project" value="TreeGrafter"/>
</dbReference>
<dbReference type="EMBL" id="UZAE01004663">
    <property type="protein sequence ID" value="VDO01303.1"/>
    <property type="molecule type" value="Genomic_DNA"/>
</dbReference>
<dbReference type="GO" id="GO:0043235">
    <property type="term" value="C:receptor complex"/>
    <property type="evidence" value="ECO:0007669"/>
    <property type="project" value="TreeGrafter"/>
</dbReference>
<feature type="domain" description="Protein kinase" evidence="1">
    <location>
        <begin position="1"/>
        <end position="92"/>
    </location>
</feature>
<accession>A0A0R3TEF6</accession>
<dbReference type="SUPFAM" id="SSF56112">
    <property type="entry name" value="Protein kinase-like (PK-like)"/>
    <property type="match status" value="1"/>
</dbReference>
<proteinExistence type="predicted"/>